<feature type="binding site" evidence="2">
    <location>
        <position position="582"/>
    </location>
    <ligand>
        <name>Mg(2+)</name>
        <dbReference type="ChEBI" id="CHEBI:18420"/>
        <note>catalytic</note>
    </ligand>
</feature>
<dbReference type="RefSeq" id="WP_111432771.1">
    <property type="nucleotide sequence ID" value="NZ_JACIGG010000012.1"/>
</dbReference>
<dbReference type="InterPro" id="IPR043504">
    <property type="entry name" value="Peptidase_S1_PA_chymotrypsin"/>
</dbReference>
<feature type="active site" description="Proton acceptor" evidence="1">
    <location>
        <position position="545"/>
    </location>
</feature>
<evidence type="ECO:0000313" key="6">
    <source>
        <dbReference type="Proteomes" id="UP000249299"/>
    </source>
</evidence>
<dbReference type="SMART" id="SM00477">
    <property type="entry name" value="NUC"/>
    <property type="match status" value="1"/>
</dbReference>
<keyword evidence="6" id="KW-1185">Reference proteome</keyword>
<dbReference type="Gene3D" id="3.40.570.10">
    <property type="entry name" value="Extracellular Endonuclease, subunit A"/>
    <property type="match status" value="1"/>
</dbReference>
<organism evidence="5 6">
    <name type="scientific">Rhodobium orientis</name>
    <dbReference type="NCBI Taxonomy" id="34017"/>
    <lineage>
        <taxon>Bacteria</taxon>
        <taxon>Pseudomonadati</taxon>
        <taxon>Pseudomonadota</taxon>
        <taxon>Alphaproteobacteria</taxon>
        <taxon>Hyphomicrobiales</taxon>
        <taxon>Rhodobiaceae</taxon>
        <taxon>Rhodobium</taxon>
    </lineage>
</organism>
<reference evidence="5 6" key="1">
    <citation type="submission" date="2017-07" db="EMBL/GenBank/DDBJ databases">
        <title>Draft Genome Sequences of Select Purple Nonsulfur Bacteria.</title>
        <authorList>
            <person name="Lasarre B."/>
            <person name="Mckinlay J.B."/>
        </authorList>
    </citation>
    <scope>NUCLEOTIDE SEQUENCE [LARGE SCALE GENOMIC DNA]</scope>
    <source>
        <strain evidence="5 6">DSM 11290</strain>
    </source>
</reference>
<evidence type="ECO:0000256" key="1">
    <source>
        <dbReference type="PIRSR" id="PIRSR640255-1"/>
    </source>
</evidence>
<evidence type="ECO:0000256" key="2">
    <source>
        <dbReference type="PIRSR" id="PIRSR640255-2"/>
    </source>
</evidence>
<dbReference type="PANTHER" id="PTHR13966:SF5">
    <property type="entry name" value="ENDONUCLEASE G, MITOCHONDRIAL"/>
    <property type="match status" value="1"/>
</dbReference>
<dbReference type="InterPro" id="IPR009003">
    <property type="entry name" value="Peptidase_S1_PA"/>
</dbReference>
<name>A0A327K2I5_9HYPH</name>
<dbReference type="SUPFAM" id="SSF54060">
    <property type="entry name" value="His-Me finger endonucleases"/>
    <property type="match status" value="1"/>
</dbReference>
<dbReference type="Pfam" id="PF01223">
    <property type="entry name" value="Endonuclease_NS"/>
    <property type="match status" value="1"/>
</dbReference>
<accession>A0A327K2I5</accession>
<dbReference type="InterPro" id="IPR001604">
    <property type="entry name" value="Endo_G_ENPP1-like_dom"/>
</dbReference>
<evidence type="ECO:0008006" key="7">
    <source>
        <dbReference type="Google" id="ProtNLM"/>
    </source>
</evidence>
<dbReference type="Gene3D" id="2.40.10.10">
    <property type="entry name" value="Trypsin-like serine proteases"/>
    <property type="match status" value="2"/>
</dbReference>
<evidence type="ECO:0000313" key="5">
    <source>
        <dbReference type="EMBL" id="RAI29608.1"/>
    </source>
</evidence>
<dbReference type="Pfam" id="PF13365">
    <property type="entry name" value="Trypsin_2"/>
    <property type="match status" value="1"/>
</dbReference>
<gene>
    <name evidence="5" type="ORF">CH339_02900</name>
</gene>
<dbReference type="AlphaFoldDB" id="A0A327K2I5"/>
<dbReference type="InterPro" id="IPR020821">
    <property type="entry name" value="ENPP1-3/EXOG-like_nuc-like"/>
</dbReference>
<feature type="domain" description="ENPP1-3/EXOG-like endonuclease/phosphodiesterase" evidence="3">
    <location>
        <begin position="476"/>
        <end position="714"/>
    </location>
</feature>
<dbReference type="GO" id="GO:0016787">
    <property type="term" value="F:hydrolase activity"/>
    <property type="evidence" value="ECO:0007669"/>
    <property type="project" value="InterPro"/>
</dbReference>
<protein>
    <recommendedName>
        <fullName evidence="7">Serine protease</fullName>
    </recommendedName>
</protein>
<evidence type="ECO:0000259" key="4">
    <source>
        <dbReference type="SMART" id="SM00892"/>
    </source>
</evidence>
<dbReference type="EMBL" id="NPEV01000003">
    <property type="protein sequence ID" value="RAI29608.1"/>
    <property type="molecule type" value="Genomic_DNA"/>
</dbReference>
<keyword evidence="2" id="KW-0479">Metal-binding</keyword>
<proteinExistence type="predicted"/>
<dbReference type="InterPro" id="IPR044929">
    <property type="entry name" value="DNA/RNA_non-sp_Endonuclease_sf"/>
</dbReference>
<feature type="domain" description="DNA/RNA non-specific endonuclease/pyrophosphatase/phosphodiesterase" evidence="4">
    <location>
        <begin position="475"/>
        <end position="714"/>
    </location>
</feature>
<dbReference type="GO" id="GO:0046872">
    <property type="term" value="F:metal ion binding"/>
    <property type="evidence" value="ECO:0007669"/>
    <property type="project" value="UniProtKB-KW"/>
</dbReference>
<dbReference type="SUPFAM" id="SSF50494">
    <property type="entry name" value="Trypsin-like serine proteases"/>
    <property type="match status" value="1"/>
</dbReference>
<dbReference type="GO" id="GO:0004519">
    <property type="term" value="F:endonuclease activity"/>
    <property type="evidence" value="ECO:0007669"/>
    <property type="project" value="TreeGrafter"/>
</dbReference>
<dbReference type="SMART" id="SM00892">
    <property type="entry name" value="Endonuclease_NS"/>
    <property type="match status" value="1"/>
</dbReference>
<sequence length="734" mass="82537">MNRLQAIQEKRVEIGKKAAERWRAREGERLEVSRPTDTSTIRNANNRRAIEDFIERAGVRNVRERALGNIRSSFIERILGTNDLVEEPVSPEERLAGQAVGRIVEIGNGPNDLFGFGTGFLITPCLMITNHHVFETARNTLGCGIQFGYEKVGTGLSAGELFELDADTFFFADEGLDYAVVAVRPKSLTNTNLAKWGHHKLVGQTGKILKGHTVTIIQHPSGGPKKYANTNNMVVDILDEHLHYLTDTEPGSSGSPAFNIEFEVVGLHHCGVADMDGDVILNRQHQPWRREQGDAEINWIANEGVRISKILAHLNAVAFASDEQRALRDSITGIRTDILDAELLNPADGEPFAPVDVRPSSYGAGVSTRKLPSIEAQETDVAGRAVINVAGDAQIYFGTVNQYSRAAPADDRRAGAAETRAHLLERQLKRDPHYAHRRGYDENFLPGFSLPLPEIDGDRLNEIYLDRHGNPHILDYHHFSLVMNKEWMLLMWSAANSDYSPQVRFNYSRDDFGSDKWIEDPRIPGSLQIDDPELYAPAKKFDRGHVVRRDDNAWGATVEEMEYANSDTFHWTNCTPQHEHFNRAIFQYKGIWGKLEQHIAKQARAVGNRVTIFSGPVLDIDRAIPHDFGGGTFNVPLDFWKVVLVGERRDNRRTPKLKAYGFLLEQETTINRNGLEAMRDQERFEIGEFVEQQRSLAELTRITGVKFDDVILRADVMANDAGPRVLERLDGIKN</sequence>
<evidence type="ECO:0000259" key="3">
    <source>
        <dbReference type="SMART" id="SM00477"/>
    </source>
</evidence>
<comment type="caution">
    <text evidence="5">The sequence shown here is derived from an EMBL/GenBank/DDBJ whole genome shotgun (WGS) entry which is preliminary data.</text>
</comment>
<dbReference type="OrthoDB" id="9811262at2"/>
<dbReference type="InterPro" id="IPR040255">
    <property type="entry name" value="Non-specific_endonuclease"/>
</dbReference>
<dbReference type="PANTHER" id="PTHR13966">
    <property type="entry name" value="ENDONUCLEASE RELATED"/>
    <property type="match status" value="1"/>
</dbReference>
<dbReference type="Proteomes" id="UP000249299">
    <property type="component" value="Unassembled WGS sequence"/>
</dbReference>
<dbReference type="GO" id="GO:0003676">
    <property type="term" value="F:nucleic acid binding"/>
    <property type="evidence" value="ECO:0007669"/>
    <property type="project" value="InterPro"/>
</dbReference>
<dbReference type="InterPro" id="IPR044925">
    <property type="entry name" value="His-Me_finger_sf"/>
</dbReference>